<dbReference type="InterPro" id="IPR043128">
    <property type="entry name" value="Rev_trsase/Diguanyl_cyclase"/>
</dbReference>
<proteinExistence type="predicted"/>
<evidence type="ECO:0000313" key="3">
    <source>
        <dbReference type="EMBL" id="GFX96365.1"/>
    </source>
</evidence>
<evidence type="ECO:0000259" key="2">
    <source>
        <dbReference type="PROSITE" id="PS50878"/>
    </source>
</evidence>
<dbReference type="CDD" id="cd01647">
    <property type="entry name" value="RT_LTR"/>
    <property type="match status" value="1"/>
</dbReference>
<dbReference type="Proteomes" id="UP000887159">
    <property type="component" value="Unassembled WGS sequence"/>
</dbReference>
<dbReference type="GO" id="GO:0042575">
    <property type="term" value="C:DNA polymerase complex"/>
    <property type="evidence" value="ECO:0007669"/>
    <property type="project" value="UniProtKB-ARBA"/>
</dbReference>
<dbReference type="InterPro" id="IPR000477">
    <property type="entry name" value="RT_dom"/>
</dbReference>
<dbReference type="PANTHER" id="PTHR37984:SF5">
    <property type="entry name" value="PROTEIN NYNRIN-LIKE"/>
    <property type="match status" value="1"/>
</dbReference>
<dbReference type="AlphaFoldDB" id="A0A8X6RKT1"/>
<evidence type="ECO:0000313" key="4">
    <source>
        <dbReference type="Proteomes" id="UP000887159"/>
    </source>
</evidence>
<dbReference type="EMBL" id="BMAU01021191">
    <property type="protein sequence ID" value="GFX96365.1"/>
    <property type="molecule type" value="Genomic_DNA"/>
</dbReference>
<accession>A0A8X6RKT1</accession>
<name>A0A8X6RKT1_TRICX</name>
<organism evidence="3 4">
    <name type="scientific">Trichonephila clavipes</name>
    <name type="common">Golden silk orbweaver</name>
    <name type="synonym">Nephila clavipes</name>
    <dbReference type="NCBI Taxonomy" id="2585209"/>
    <lineage>
        <taxon>Eukaryota</taxon>
        <taxon>Metazoa</taxon>
        <taxon>Ecdysozoa</taxon>
        <taxon>Arthropoda</taxon>
        <taxon>Chelicerata</taxon>
        <taxon>Arachnida</taxon>
        <taxon>Araneae</taxon>
        <taxon>Araneomorphae</taxon>
        <taxon>Entelegynae</taxon>
        <taxon>Araneoidea</taxon>
        <taxon>Nephilidae</taxon>
        <taxon>Trichonephila</taxon>
    </lineage>
</organism>
<dbReference type="PROSITE" id="PS50878">
    <property type="entry name" value="RT_POL"/>
    <property type="match status" value="1"/>
</dbReference>
<gene>
    <name evidence="3" type="primary">pol</name>
    <name evidence="3" type="ORF">TNCV_2054841</name>
</gene>
<protein>
    <submittedName>
        <fullName evidence="3">Retrovirus-related Pol polyprotein from transposon opus</fullName>
    </submittedName>
</protein>
<dbReference type="SUPFAM" id="SSF53098">
    <property type="entry name" value="Ribonuclease H-like"/>
    <property type="match status" value="1"/>
</dbReference>
<dbReference type="PANTHER" id="PTHR37984">
    <property type="entry name" value="PROTEIN CBG26694"/>
    <property type="match status" value="1"/>
</dbReference>
<feature type="domain" description="Reverse transcriptase" evidence="2">
    <location>
        <begin position="1"/>
        <end position="156"/>
    </location>
</feature>
<comment type="caution">
    <text evidence="3">The sequence shown here is derived from an EMBL/GenBank/DDBJ whole genome shotgun (WGS) entry which is preliminary data.</text>
</comment>
<reference evidence="3" key="1">
    <citation type="submission" date="2020-08" db="EMBL/GenBank/DDBJ databases">
        <title>Multicomponent nature underlies the extraordinary mechanical properties of spider dragline silk.</title>
        <authorList>
            <person name="Kono N."/>
            <person name="Nakamura H."/>
            <person name="Mori M."/>
            <person name="Yoshida Y."/>
            <person name="Ohtoshi R."/>
            <person name="Malay A.D."/>
            <person name="Moran D.A.P."/>
            <person name="Tomita M."/>
            <person name="Numata K."/>
            <person name="Arakawa K."/>
        </authorList>
    </citation>
    <scope>NUCLEOTIDE SEQUENCE</scope>
</reference>
<evidence type="ECO:0000256" key="1">
    <source>
        <dbReference type="SAM" id="MobiDB-lite"/>
    </source>
</evidence>
<dbReference type="InterPro" id="IPR050951">
    <property type="entry name" value="Retrovirus_Pol_polyprotein"/>
</dbReference>
<dbReference type="Gene3D" id="3.30.70.270">
    <property type="match status" value="1"/>
</dbReference>
<dbReference type="GO" id="GO:0071897">
    <property type="term" value="P:DNA biosynthetic process"/>
    <property type="evidence" value="ECO:0007669"/>
    <property type="project" value="UniProtKB-ARBA"/>
</dbReference>
<dbReference type="InterPro" id="IPR043502">
    <property type="entry name" value="DNA/RNA_pol_sf"/>
</dbReference>
<feature type="compositionally biased region" description="Basic and acidic residues" evidence="1">
    <location>
        <begin position="256"/>
        <end position="276"/>
    </location>
</feature>
<sequence>MSALDLRSGYFQMAVKPSDIVKTAFVTKNGTYAFRRMPFGLSGVAPNFQKAIDIILKPVIGKFVSVYMDDVIISSPSFTQHVKHLKEVFRLLHEAGPQANRTERVNRNLVQMIANYVNEQHDTWDQFLREFAYAIRTAVNETTGKTPAELFLGRNLITPFQKLVMVSDGTEFAVGDIERLFEEARRNTETKHEIGRNIIIDVGVMCKLRVLDVKNNNIVIWKAGKRLTINVDQVRIYRHRKCDEMEIGTGNSDNGSLRDESSGFDKVQRRSNDSRDGKKKGKKSRREETVTPTTSGYNLRPRIGKREESKPTIERKAQQGGPVRSRKGRERNDSPYIVERTRSSNMNARRGGDQQWQDQERRGTWTKKSLSLEVLLEYRRRSISDPWILSDILYASCIMLLIPFKTATAGSDVVQSGRPIFDDFFQHLWPYIGNNTANVVFQMVKRLWLIRIDQ</sequence>
<dbReference type="SUPFAM" id="SSF56672">
    <property type="entry name" value="DNA/RNA polymerases"/>
    <property type="match status" value="1"/>
</dbReference>
<dbReference type="InterPro" id="IPR012337">
    <property type="entry name" value="RNaseH-like_sf"/>
</dbReference>
<dbReference type="Gene3D" id="3.10.10.10">
    <property type="entry name" value="HIV Type 1 Reverse Transcriptase, subunit A, domain 1"/>
    <property type="match status" value="1"/>
</dbReference>
<feature type="compositionally biased region" description="Basic and acidic residues" evidence="1">
    <location>
        <begin position="304"/>
        <end position="317"/>
    </location>
</feature>
<keyword evidence="4" id="KW-1185">Reference proteome</keyword>
<dbReference type="Pfam" id="PF00078">
    <property type="entry name" value="RVT_1"/>
    <property type="match status" value="1"/>
</dbReference>
<feature type="region of interest" description="Disordered" evidence="1">
    <location>
        <begin position="245"/>
        <end position="334"/>
    </location>
</feature>